<reference evidence="2" key="1">
    <citation type="submission" date="2020-02" db="EMBL/GenBank/DDBJ databases">
        <authorList>
            <person name="Meier V. D."/>
        </authorList>
    </citation>
    <scope>NUCLEOTIDE SEQUENCE</scope>
    <source>
        <strain evidence="2">AVDCRST_MAG71</strain>
    </source>
</reference>
<gene>
    <name evidence="2" type="ORF">AVDCRST_MAG71-2709</name>
</gene>
<keyword evidence="1" id="KW-0812">Transmembrane</keyword>
<name>A0A6J4M4K6_9GAMM</name>
<feature type="transmembrane region" description="Helical" evidence="1">
    <location>
        <begin position="42"/>
        <end position="61"/>
    </location>
</feature>
<protein>
    <recommendedName>
        <fullName evidence="3">Transmembrane protein</fullName>
    </recommendedName>
</protein>
<dbReference type="EMBL" id="CADCUA010000637">
    <property type="protein sequence ID" value="CAA9349758.1"/>
    <property type="molecule type" value="Genomic_DNA"/>
</dbReference>
<evidence type="ECO:0000313" key="2">
    <source>
        <dbReference type="EMBL" id="CAA9349758.1"/>
    </source>
</evidence>
<dbReference type="AlphaFoldDB" id="A0A6J4M4K6"/>
<organism evidence="2">
    <name type="scientific">uncultured Lysobacter sp</name>
    <dbReference type="NCBI Taxonomy" id="271060"/>
    <lineage>
        <taxon>Bacteria</taxon>
        <taxon>Pseudomonadati</taxon>
        <taxon>Pseudomonadota</taxon>
        <taxon>Gammaproteobacteria</taxon>
        <taxon>Lysobacterales</taxon>
        <taxon>Lysobacteraceae</taxon>
        <taxon>Lysobacter</taxon>
        <taxon>environmental samples</taxon>
    </lineage>
</organism>
<feature type="transmembrane region" description="Helical" evidence="1">
    <location>
        <begin position="73"/>
        <end position="92"/>
    </location>
</feature>
<sequence length="199" mass="22260">MNTEHDFPDDWGDVGTLWQTQATGQVDIDRLRRAAAVRTSRLIALTVVEVASFAVSLFVLLRLIGAKPNLGPVHWITLGLLAIAGAFTAWTIGSRRGLWRHHGLGPEALVRLEIDRANASIRFWRMNRFVLFIVLGGVALLTAGWLTGWIDPPKRNLWWLPAAANLPLVAVSLLVERWRVRQLRKRLGQLIGLKAALEQ</sequence>
<evidence type="ECO:0008006" key="3">
    <source>
        <dbReference type="Google" id="ProtNLM"/>
    </source>
</evidence>
<proteinExistence type="predicted"/>
<feature type="transmembrane region" description="Helical" evidence="1">
    <location>
        <begin position="129"/>
        <end position="150"/>
    </location>
</feature>
<keyword evidence="1" id="KW-1133">Transmembrane helix</keyword>
<accession>A0A6J4M4K6</accession>
<evidence type="ECO:0000256" key="1">
    <source>
        <dbReference type="SAM" id="Phobius"/>
    </source>
</evidence>
<keyword evidence="1" id="KW-0472">Membrane</keyword>
<feature type="transmembrane region" description="Helical" evidence="1">
    <location>
        <begin position="156"/>
        <end position="175"/>
    </location>
</feature>